<dbReference type="InParanoid" id="A0A665XB88"/>
<protein>
    <submittedName>
        <fullName evidence="1">Uncharacterized protein</fullName>
    </submittedName>
</protein>
<name>A0A665XB88_ECHNA</name>
<reference evidence="1" key="2">
    <citation type="submission" date="2025-08" db="UniProtKB">
        <authorList>
            <consortium name="Ensembl"/>
        </authorList>
    </citation>
    <scope>IDENTIFICATION</scope>
</reference>
<dbReference type="OMA" id="CEWIFES"/>
<dbReference type="Ensembl" id="ENSENLT00000054347.1">
    <property type="protein sequence ID" value="ENSENLP00000053076.1"/>
    <property type="gene ID" value="ENSENLG00000022172.1"/>
</dbReference>
<dbReference type="Proteomes" id="UP000472264">
    <property type="component" value="Chromosome 15"/>
</dbReference>
<reference evidence="1" key="3">
    <citation type="submission" date="2025-09" db="UniProtKB">
        <authorList>
            <consortium name="Ensembl"/>
        </authorList>
    </citation>
    <scope>IDENTIFICATION</scope>
</reference>
<accession>A0A665XB88</accession>
<keyword evidence="2" id="KW-1185">Reference proteome</keyword>
<organism evidence="1 2">
    <name type="scientific">Echeneis naucrates</name>
    <name type="common">Live sharksucker</name>
    <dbReference type="NCBI Taxonomy" id="173247"/>
    <lineage>
        <taxon>Eukaryota</taxon>
        <taxon>Metazoa</taxon>
        <taxon>Chordata</taxon>
        <taxon>Craniata</taxon>
        <taxon>Vertebrata</taxon>
        <taxon>Euteleostomi</taxon>
        <taxon>Actinopterygii</taxon>
        <taxon>Neopterygii</taxon>
        <taxon>Teleostei</taxon>
        <taxon>Neoteleostei</taxon>
        <taxon>Acanthomorphata</taxon>
        <taxon>Carangaria</taxon>
        <taxon>Carangiformes</taxon>
        <taxon>Echeneidae</taxon>
        <taxon>Echeneis</taxon>
    </lineage>
</organism>
<dbReference type="AlphaFoldDB" id="A0A665XB88"/>
<evidence type="ECO:0000313" key="2">
    <source>
        <dbReference type="Proteomes" id="UP000472264"/>
    </source>
</evidence>
<reference evidence="1" key="1">
    <citation type="submission" date="2021-04" db="EMBL/GenBank/DDBJ databases">
        <authorList>
            <consortium name="Wellcome Sanger Institute Data Sharing"/>
        </authorList>
    </citation>
    <scope>NUCLEOTIDE SEQUENCE [LARGE SCALE GENOMIC DNA]</scope>
</reference>
<evidence type="ECO:0000313" key="1">
    <source>
        <dbReference type="Ensembl" id="ENSENLP00000053076.1"/>
    </source>
</evidence>
<proteinExistence type="predicted"/>
<sequence length="181" mass="19761">MSYFCFAFEPICYFLIEYYLIESYCALVFAVYGFQNNLAPTTGSVLTTSGANINFESKIAHLRECLSVCVTGYGVQKNVSNSGGVIGGTGVSTTTRAQTDESYKKDYKFLISDKENFAAKRDTETLMLAKDSGKQFTSSSAISYFIGSLSGDSIKKEKLISSYSETAPLKTESGNSYCECS</sequence>